<dbReference type="Pfam" id="PF00496">
    <property type="entry name" value="SBP_bac_5"/>
    <property type="match status" value="1"/>
</dbReference>
<comment type="caution">
    <text evidence="5">The sequence shown here is derived from an EMBL/GenBank/DDBJ whole genome shotgun (WGS) entry which is preliminary data.</text>
</comment>
<keyword evidence="2" id="KW-0813">Transport</keyword>
<dbReference type="InterPro" id="IPR030678">
    <property type="entry name" value="Peptide/Ni-bd"/>
</dbReference>
<keyword evidence="6" id="KW-1185">Reference proteome</keyword>
<organism evidence="5 6">
    <name type="scientific">Halorussus caseinilyticus</name>
    <dbReference type="NCBI Taxonomy" id="3034025"/>
    <lineage>
        <taxon>Archaea</taxon>
        <taxon>Methanobacteriati</taxon>
        <taxon>Methanobacteriota</taxon>
        <taxon>Stenosarchaea group</taxon>
        <taxon>Halobacteria</taxon>
        <taxon>Halobacteriales</taxon>
        <taxon>Haladaptataceae</taxon>
        <taxon>Halorussus</taxon>
    </lineage>
</organism>
<evidence type="ECO:0000313" key="5">
    <source>
        <dbReference type="EMBL" id="MFC7078809.1"/>
    </source>
</evidence>
<dbReference type="InterPro" id="IPR006311">
    <property type="entry name" value="TAT_signal"/>
</dbReference>
<feature type="domain" description="Solute-binding protein family 5" evidence="4">
    <location>
        <begin position="86"/>
        <end position="492"/>
    </location>
</feature>
<dbReference type="SUPFAM" id="SSF53850">
    <property type="entry name" value="Periplasmic binding protein-like II"/>
    <property type="match status" value="1"/>
</dbReference>
<evidence type="ECO:0000256" key="2">
    <source>
        <dbReference type="ARBA" id="ARBA00022448"/>
    </source>
</evidence>
<dbReference type="PANTHER" id="PTHR30290:SF9">
    <property type="entry name" value="OLIGOPEPTIDE-BINDING PROTEIN APPA"/>
    <property type="match status" value="1"/>
</dbReference>
<proteinExistence type="inferred from homology"/>
<dbReference type="InterPro" id="IPR000914">
    <property type="entry name" value="SBP_5_dom"/>
</dbReference>
<evidence type="ECO:0000256" key="3">
    <source>
        <dbReference type="ARBA" id="ARBA00022729"/>
    </source>
</evidence>
<name>A0ABD5WLA4_9EURY</name>
<evidence type="ECO:0000256" key="1">
    <source>
        <dbReference type="ARBA" id="ARBA00005695"/>
    </source>
</evidence>
<gene>
    <name evidence="5" type="ORF">ACFQJ6_00355</name>
</gene>
<dbReference type="CDD" id="cd00995">
    <property type="entry name" value="PBP2_NikA_DppA_OppA_like"/>
    <property type="match status" value="1"/>
</dbReference>
<dbReference type="Proteomes" id="UP001596407">
    <property type="component" value="Unassembled WGS sequence"/>
</dbReference>
<reference evidence="5 6" key="1">
    <citation type="journal article" date="2019" name="Int. J. Syst. Evol. Microbiol.">
        <title>The Global Catalogue of Microorganisms (GCM) 10K type strain sequencing project: providing services to taxonomists for standard genome sequencing and annotation.</title>
        <authorList>
            <consortium name="The Broad Institute Genomics Platform"/>
            <consortium name="The Broad Institute Genome Sequencing Center for Infectious Disease"/>
            <person name="Wu L."/>
            <person name="Ma J."/>
        </authorList>
    </citation>
    <scope>NUCLEOTIDE SEQUENCE [LARGE SCALE GENOMIC DNA]</scope>
    <source>
        <strain evidence="5 6">DT72</strain>
    </source>
</reference>
<dbReference type="GO" id="GO:0042597">
    <property type="term" value="C:periplasmic space"/>
    <property type="evidence" value="ECO:0007669"/>
    <property type="project" value="UniProtKB-ARBA"/>
</dbReference>
<keyword evidence="3" id="KW-0732">Signal</keyword>
<dbReference type="Gene3D" id="3.10.105.10">
    <property type="entry name" value="Dipeptide-binding Protein, Domain 3"/>
    <property type="match status" value="1"/>
</dbReference>
<dbReference type="PROSITE" id="PS51318">
    <property type="entry name" value="TAT"/>
    <property type="match status" value="1"/>
</dbReference>
<accession>A0ABD5WLA4</accession>
<comment type="similarity">
    <text evidence="1">Belongs to the bacterial solute-binding protein 5 family.</text>
</comment>
<dbReference type="InterPro" id="IPR039424">
    <property type="entry name" value="SBP_5"/>
</dbReference>
<dbReference type="InterPro" id="IPR019546">
    <property type="entry name" value="TAT_signal_bac_arc"/>
</dbReference>
<dbReference type="RefSeq" id="WP_276282478.1">
    <property type="nucleotide sequence ID" value="NZ_CP119810.1"/>
</dbReference>
<evidence type="ECO:0000313" key="6">
    <source>
        <dbReference type="Proteomes" id="UP001596407"/>
    </source>
</evidence>
<protein>
    <submittedName>
        <fullName evidence="5">ABC transporter substrate-binding protein</fullName>
    </submittedName>
</protein>
<dbReference type="PANTHER" id="PTHR30290">
    <property type="entry name" value="PERIPLASMIC BINDING COMPONENT OF ABC TRANSPORTER"/>
    <property type="match status" value="1"/>
</dbReference>
<dbReference type="NCBIfam" id="TIGR01409">
    <property type="entry name" value="TAT_signal_seq"/>
    <property type="match status" value="1"/>
</dbReference>
<dbReference type="AlphaFoldDB" id="A0ABD5WLA4"/>
<dbReference type="PIRSF" id="PIRSF002741">
    <property type="entry name" value="MppA"/>
    <property type="match status" value="1"/>
</dbReference>
<dbReference type="Gene3D" id="3.40.190.10">
    <property type="entry name" value="Periplasmic binding protein-like II"/>
    <property type="match status" value="1"/>
</dbReference>
<dbReference type="GeneID" id="79305237"/>
<dbReference type="EMBL" id="JBHSZH010000001">
    <property type="protein sequence ID" value="MFC7078809.1"/>
    <property type="molecule type" value="Genomic_DNA"/>
</dbReference>
<sequence length="591" mass="65642">MSEKSNMSRRSFLKATGGAASAVAITGTAAGQDGTTQQDGGGGGTLNLINSTMSTLDPVKATDTASGTVIQQIFDALMNYPDGEIEVQNLLAESFETSDDFTTYTFNLKQGAPYHGDFGEVTAQDFVYSWERLATSENSRRAYFVLDSIGIQHETDDEGNYQPGTLAVEAVDDYTLRMTLEEPFHATLPMLAYTSFAALPEGIVGDIQGYDGEIPYQQFSTSNPIGAGPFQFERWQSNDAAEVSRFADYHGQTAQVDAVNWRIIEDDNARYTYAMNRNADVFPIPTPFYDPNKVSIENTDDLGRRSGTYGPVRNGATLNYLAVATINSFYIGFNTNQVEKPARQAAAYAMNQQQVIEQIFKGRGQASYHFTPPNIYPGGPDAYNQHAEQNYPYGYNATQIDQARQVMEEAGYGPNNQYQFTFTIYSGSDTWQQTAQLLRDQLASAHIQMNVESAPFSTLLQRGREGNLQAYSLGWIMDWPAPDNFLQLLNPPQTDTSQDAPISYVNWSGTEAAQQATSAYEQIQDNPAPTDEAEAARNESYVTIEEANWQDVVFLPVYHRTDERFWYDNVSIEKFGGAGTSRQMYDTTELE</sequence>
<evidence type="ECO:0000259" key="4">
    <source>
        <dbReference type="Pfam" id="PF00496"/>
    </source>
</evidence>